<dbReference type="EMBL" id="JANQDF010000137">
    <property type="protein sequence ID" value="MDH6106889.1"/>
    <property type="molecule type" value="Genomic_DNA"/>
</dbReference>
<evidence type="ECO:0000313" key="3">
    <source>
        <dbReference type="Proteomes" id="UP001159386"/>
    </source>
</evidence>
<reference evidence="2 3" key="1">
    <citation type="journal article" date="2023" name="J. Phycol.">
        <title>Chrysosporum ovalisporum is synonymous with the true-branching cyanobacterium Umezakia natans (Nostocales/Aphanizomenonaceae).</title>
        <authorList>
            <person name="McGregor G.B."/>
            <person name="Sendall B.C."/>
            <person name="Niiyama Y."/>
            <person name="Tuji A."/>
            <person name="Willis A."/>
        </authorList>
    </citation>
    <scope>NUCLEOTIDE SEQUENCE [LARGE SCALE GENOMIC DNA]</scope>
    <source>
        <strain evidence="2 3">CS-531</strain>
    </source>
</reference>
<dbReference type="SMART" id="SM00748">
    <property type="entry name" value="HEPN"/>
    <property type="match status" value="1"/>
</dbReference>
<evidence type="ECO:0000259" key="1">
    <source>
        <dbReference type="PROSITE" id="PS50910"/>
    </source>
</evidence>
<protein>
    <submittedName>
        <fullName evidence="2">HEPN domain-containing protein</fullName>
    </submittedName>
</protein>
<dbReference type="InterPro" id="IPR007842">
    <property type="entry name" value="HEPN_dom"/>
</dbReference>
<gene>
    <name evidence="2" type="ORF">NWP22_13610</name>
</gene>
<dbReference type="RefSeq" id="WP_280801992.1">
    <property type="nucleotide sequence ID" value="NZ_JANQDF010000137.1"/>
</dbReference>
<dbReference type="PROSITE" id="PS50910">
    <property type="entry name" value="HEPN"/>
    <property type="match status" value="1"/>
</dbReference>
<proteinExistence type="predicted"/>
<keyword evidence="3" id="KW-1185">Reference proteome</keyword>
<dbReference type="Pfam" id="PF05168">
    <property type="entry name" value="HEPN"/>
    <property type="match status" value="1"/>
</dbReference>
<comment type="caution">
    <text evidence="2">The sequence shown here is derived from an EMBL/GenBank/DDBJ whole genome shotgun (WGS) entry which is preliminary data.</text>
</comment>
<dbReference type="SUPFAM" id="SSF81593">
    <property type="entry name" value="Nucleotidyltransferase substrate binding subunit/domain"/>
    <property type="match status" value="1"/>
</dbReference>
<dbReference type="Gene3D" id="1.20.120.330">
    <property type="entry name" value="Nucleotidyltransferases domain 2"/>
    <property type="match status" value="1"/>
</dbReference>
<dbReference type="Proteomes" id="UP001159386">
    <property type="component" value="Unassembled WGS sequence"/>
</dbReference>
<organism evidence="2 3">
    <name type="scientific">Anabaenopsis tanganyikae CS-531</name>
    <dbReference type="NCBI Taxonomy" id="2785304"/>
    <lineage>
        <taxon>Bacteria</taxon>
        <taxon>Bacillati</taxon>
        <taxon>Cyanobacteriota</taxon>
        <taxon>Cyanophyceae</taxon>
        <taxon>Nostocales</taxon>
        <taxon>Nodulariaceae</taxon>
        <taxon>Anabaenopsis</taxon>
        <taxon>Anabaenopsis tanganyikae</taxon>
    </lineage>
</organism>
<sequence>MSREYETWLIFAREDLQMAELAIANNIYNQVCFHAQQCSEKAIKALLTAQGKTPPRSHRLSDLVNLLNPNPLVAIALDIQLLDRFYLPTRYPDALPSSDAFADPNDAQEALAVSRQVFNQVTQELMNSQEDEN</sequence>
<name>A0ABT6KHR1_9CYAN</name>
<accession>A0ABT6KHR1</accession>
<feature type="domain" description="HEPN" evidence="1">
    <location>
        <begin position="9"/>
        <end position="117"/>
    </location>
</feature>
<evidence type="ECO:0000313" key="2">
    <source>
        <dbReference type="EMBL" id="MDH6106889.1"/>
    </source>
</evidence>